<dbReference type="PANTHER" id="PTHR47328:SF1">
    <property type="entry name" value="RUTC FAMILY PROTEIN YOAB"/>
    <property type="match status" value="1"/>
</dbReference>
<accession>B4RMM0</accession>
<protein>
    <submittedName>
        <fullName evidence="2">Uncharacterized protein</fullName>
    </submittedName>
</protein>
<dbReference type="InterPro" id="IPR006175">
    <property type="entry name" value="YjgF/YER057c/UK114"/>
</dbReference>
<dbReference type="InterPro" id="IPR035709">
    <property type="entry name" value="YoaB-like"/>
</dbReference>
<name>B4RMM0_NEIG2</name>
<sequence>MQNMEIGQAQCYHISPLSKETDMDIRYFGTTPRYSEAVCAGGLIFLSGMVPENGETAAEQTADVLAQTDRWLAECGSDKAHVLDAVIYLRDMGDYAEMNGVWDAWVAAGRTPARACVEARLARPEWRVEIKITAVKRDAATA</sequence>
<reference evidence="2 3" key="1">
    <citation type="journal article" date="2008" name="J. Bacteriol.">
        <title>Complete genome sequence of Neisseria gonorrhoeae NCCP11945.</title>
        <authorList>
            <person name="Chung G.T."/>
            <person name="Yoo J.S."/>
            <person name="Oh H.B."/>
            <person name="Lee Y.S."/>
            <person name="Cha S.H."/>
            <person name="Kim S.J."/>
            <person name="Yoo C.K."/>
        </authorList>
    </citation>
    <scope>NUCLEOTIDE SEQUENCE [LARGE SCALE GENOMIC DNA]</scope>
    <source>
        <strain evidence="2 3">NCCP11945</strain>
    </source>
</reference>
<dbReference type="EMBL" id="CP001050">
    <property type="protein sequence ID" value="ACF30054.1"/>
    <property type="molecule type" value="Genomic_DNA"/>
</dbReference>
<dbReference type="KEGG" id="ngk:NGK_1380"/>
<dbReference type="HOGENOM" id="CLU_100715_6_1_4"/>
<dbReference type="AlphaFoldDB" id="B4RMM0"/>
<dbReference type="PANTHER" id="PTHR47328">
    <property type="match status" value="1"/>
</dbReference>
<evidence type="ECO:0000256" key="1">
    <source>
        <dbReference type="ARBA" id="ARBA00010552"/>
    </source>
</evidence>
<dbReference type="InterPro" id="IPR019897">
    <property type="entry name" value="RidA_CS"/>
</dbReference>
<dbReference type="Gene3D" id="3.30.1330.40">
    <property type="entry name" value="RutC-like"/>
    <property type="match status" value="1"/>
</dbReference>
<proteinExistence type="inferred from homology"/>
<dbReference type="SUPFAM" id="SSF55298">
    <property type="entry name" value="YjgF-like"/>
    <property type="match status" value="1"/>
</dbReference>
<evidence type="ECO:0000313" key="3">
    <source>
        <dbReference type="Proteomes" id="UP000002564"/>
    </source>
</evidence>
<dbReference type="Pfam" id="PF01042">
    <property type="entry name" value="Ribonuc_L-PSP"/>
    <property type="match status" value="1"/>
</dbReference>
<evidence type="ECO:0000313" key="2">
    <source>
        <dbReference type="EMBL" id="ACF30054.1"/>
    </source>
</evidence>
<dbReference type="Proteomes" id="UP000002564">
    <property type="component" value="Chromosome"/>
</dbReference>
<dbReference type="InterPro" id="IPR035959">
    <property type="entry name" value="RutC-like_sf"/>
</dbReference>
<gene>
    <name evidence="2" type="ordered locus">NGK_1380</name>
</gene>
<organism evidence="2 3">
    <name type="scientific">Neisseria gonorrhoeae (strain NCCP11945)</name>
    <dbReference type="NCBI Taxonomy" id="521006"/>
    <lineage>
        <taxon>Bacteria</taxon>
        <taxon>Pseudomonadati</taxon>
        <taxon>Pseudomonadota</taxon>
        <taxon>Betaproteobacteria</taxon>
        <taxon>Neisseriales</taxon>
        <taxon>Neisseriaceae</taxon>
        <taxon>Neisseria</taxon>
    </lineage>
</organism>
<dbReference type="PROSITE" id="PS01094">
    <property type="entry name" value="UPF0076"/>
    <property type="match status" value="1"/>
</dbReference>
<dbReference type="CDD" id="cd06150">
    <property type="entry name" value="YjgF_YER057c_UK114_like_2"/>
    <property type="match status" value="1"/>
</dbReference>
<comment type="similarity">
    <text evidence="1">Belongs to the RutC family.</text>
</comment>